<feature type="non-terminal residue" evidence="1">
    <location>
        <position position="357"/>
    </location>
</feature>
<sequence>GKAVRKPSGKNPYTQKRAGKNIISFVEEKAARSYRLLWDEHNHIITALYITIPDETAAEGVRRLNISFLLEFNSLAGPFAEALVTSFKTTESPYITAEGTQRHLKNGFCKFVKSINAQNMRLAEITTELVNDFIRWLGRTVDGVAVYQRMTKQHFAMAFNACIRQLQASESWSSHLAADLDIPTNIWAREPDNRVVTPTIPVEDYQLIYQACCKEISATMDKVSHLRELMTAQMDNPIARSSDAFPSHAYYPSGHPNQAEWAKNPYKDLGLCLATLRHRIPGVVLSITELEKMLDKMLFLVVAQKRPFGSVPGLAPCFYPSSRDLVPFIIMMGVHLDYNLETLLTSKVTDFRIQPST</sequence>
<proteinExistence type="predicted"/>
<comment type="caution">
    <text evidence="1">The sequence shown here is derived from an EMBL/GenBank/DDBJ whole genome shotgun (WGS) entry which is preliminary data.</text>
</comment>
<dbReference type="EMBL" id="BARV01003367">
    <property type="protein sequence ID" value="GAI06016.1"/>
    <property type="molecule type" value="Genomic_DNA"/>
</dbReference>
<organism evidence="1">
    <name type="scientific">marine sediment metagenome</name>
    <dbReference type="NCBI Taxonomy" id="412755"/>
    <lineage>
        <taxon>unclassified sequences</taxon>
        <taxon>metagenomes</taxon>
        <taxon>ecological metagenomes</taxon>
    </lineage>
</organism>
<accession>X1LJL9</accession>
<name>X1LJL9_9ZZZZ</name>
<evidence type="ECO:0000313" key="1">
    <source>
        <dbReference type="EMBL" id="GAI06016.1"/>
    </source>
</evidence>
<dbReference type="AlphaFoldDB" id="X1LJL9"/>
<gene>
    <name evidence="1" type="ORF">S06H3_08091</name>
</gene>
<reference evidence="1" key="1">
    <citation type="journal article" date="2014" name="Front. Microbiol.">
        <title>High frequency of phylogenetically diverse reductive dehalogenase-homologous genes in deep subseafloor sedimentary metagenomes.</title>
        <authorList>
            <person name="Kawai M."/>
            <person name="Futagami T."/>
            <person name="Toyoda A."/>
            <person name="Takaki Y."/>
            <person name="Nishi S."/>
            <person name="Hori S."/>
            <person name="Arai W."/>
            <person name="Tsubouchi T."/>
            <person name="Morono Y."/>
            <person name="Uchiyama I."/>
            <person name="Ito T."/>
            <person name="Fujiyama A."/>
            <person name="Inagaki F."/>
            <person name="Takami H."/>
        </authorList>
    </citation>
    <scope>NUCLEOTIDE SEQUENCE</scope>
    <source>
        <strain evidence="1">Expedition CK06-06</strain>
    </source>
</reference>
<feature type="non-terminal residue" evidence="1">
    <location>
        <position position="1"/>
    </location>
</feature>
<protein>
    <recommendedName>
        <fullName evidence="2">Core-binding (CB) domain-containing protein</fullName>
    </recommendedName>
</protein>
<evidence type="ECO:0008006" key="2">
    <source>
        <dbReference type="Google" id="ProtNLM"/>
    </source>
</evidence>